<evidence type="ECO:0000259" key="2">
    <source>
        <dbReference type="Pfam" id="PF00892"/>
    </source>
</evidence>
<dbReference type="Pfam" id="PF00892">
    <property type="entry name" value="EamA"/>
    <property type="match status" value="2"/>
</dbReference>
<feature type="transmembrane region" description="Helical" evidence="1">
    <location>
        <begin position="193"/>
        <end position="210"/>
    </location>
</feature>
<feature type="transmembrane region" description="Helical" evidence="1">
    <location>
        <begin position="135"/>
        <end position="155"/>
    </location>
</feature>
<feature type="transmembrane region" description="Helical" evidence="1">
    <location>
        <begin position="105"/>
        <end position="128"/>
    </location>
</feature>
<keyword evidence="1" id="KW-0812">Transmembrane</keyword>
<sequence>MTLTARPGRPSPVVLIAVAALVAGAVAMAISPVFVRVAGAADVGPFTSAFYRVFLALPLLWVWARLELSRSGQPAPGWTWQMVVVGLLFAGDLFFWHLAVLKTTIANATLLATMAPIWVAAFSSLFIGEPVTRPTILGLAICVAGGAVLVGSSSSYAPERFLGDLFGIGTSFFFGLYFLAVRVARRTAPAGAVLFRSTIVTAAALAVVAGVTENSWLPAGWLGAGALVLMAWVSHAGGQGLLAYALGHLSAAFSSLVIFLEAVAGALFGWLIYGEALGPLELLGGAGILAGIWIARPRS</sequence>
<dbReference type="InterPro" id="IPR037185">
    <property type="entry name" value="EmrE-like"/>
</dbReference>
<organism evidence="3 4">
    <name type="scientific">Prosthecodimorpha hirschii</name>
    <dbReference type="NCBI Taxonomy" id="665126"/>
    <lineage>
        <taxon>Bacteria</taxon>
        <taxon>Pseudomonadati</taxon>
        <taxon>Pseudomonadota</taxon>
        <taxon>Alphaproteobacteria</taxon>
        <taxon>Hyphomicrobiales</taxon>
        <taxon>Ancalomicrobiaceae</taxon>
        <taxon>Prosthecodimorpha</taxon>
    </lineage>
</organism>
<gene>
    <name evidence="3" type="ORF">ABB55_08285</name>
</gene>
<dbReference type="GO" id="GO:0016020">
    <property type="term" value="C:membrane"/>
    <property type="evidence" value="ECO:0007669"/>
    <property type="project" value="InterPro"/>
</dbReference>
<dbReference type="PANTHER" id="PTHR22911:SF76">
    <property type="entry name" value="EAMA DOMAIN-CONTAINING PROTEIN"/>
    <property type="match status" value="1"/>
</dbReference>
<evidence type="ECO:0000313" key="3">
    <source>
        <dbReference type="EMBL" id="KPL52230.1"/>
    </source>
</evidence>
<keyword evidence="1" id="KW-1133">Transmembrane helix</keyword>
<protein>
    <submittedName>
        <fullName evidence="3">Permease</fullName>
    </submittedName>
</protein>
<name>A0A0P6WC49_9HYPH</name>
<dbReference type="AlphaFoldDB" id="A0A0P6WC49"/>
<feature type="transmembrane region" description="Helical" evidence="1">
    <location>
        <begin position="216"/>
        <end position="234"/>
    </location>
</feature>
<keyword evidence="1" id="KW-0472">Membrane</keyword>
<keyword evidence="4" id="KW-1185">Reference proteome</keyword>
<feature type="transmembrane region" description="Helical" evidence="1">
    <location>
        <begin position="241"/>
        <end position="270"/>
    </location>
</feature>
<reference evidence="3 4" key="1">
    <citation type="submission" date="2015-09" db="EMBL/GenBank/DDBJ databases">
        <authorList>
            <person name="Jackson K.R."/>
            <person name="Lunt B.L."/>
            <person name="Fisher J.N.B."/>
            <person name="Gardner A.V."/>
            <person name="Bailey M.E."/>
            <person name="Deus L.M."/>
            <person name="Earl A.S."/>
            <person name="Gibby P.D."/>
            <person name="Hartmann K.A."/>
            <person name="Liu J.E."/>
            <person name="Manci A.M."/>
            <person name="Nielsen D.A."/>
            <person name="Solomon M.B."/>
            <person name="Breakwell D.P."/>
            <person name="Burnett S.H."/>
            <person name="Grose J.H."/>
        </authorList>
    </citation>
    <scope>NUCLEOTIDE SEQUENCE [LARGE SCALE GENOMIC DNA]</scope>
    <source>
        <strain evidence="3 4">16</strain>
    </source>
</reference>
<proteinExistence type="predicted"/>
<accession>A0A0P6WC49</accession>
<dbReference type="RefSeq" id="WP_054358393.1">
    <property type="nucleotide sequence ID" value="NZ_LJYW01000001.1"/>
</dbReference>
<feature type="transmembrane region" description="Helical" evidence="1">
    <location>
        <begin position="12"/>
        <end position="37"/>
    </location>
</feature>
<feature type="transmembrane region" description="Helical" evidence="1">
    <location>
        <begin position="78"/>
        <end position="99"/>
    </location>
</feature>
<dbReference type="STRING" id="665126.ABB55_08285"/>
<dbReference type="PANTHER" id="PTHR22911">
    <property type="entry name" value="ACYL-MALONYL CONDENSING ENZYME-RELATED"/>
    <property type="match status" value="1"/>
</dbReference>
<feature type="transmembrane region" description="Helical" evidence="1">
    <location>
        <begin position="49"/>
        <end position="66"/>
    </location>
</feature>
<comment type="caution">
    <text evidence="3">The sequence shown here is derived from an EMBL/GenBank/DDBJ whole genome shotgun (WGS) entry which is preliminary data.</text>
</comment>
<feature type="domain" description="EamA" evidence="2">
    <location>
        <begin position="16"/>
        <end position="149"/>
    </location>
</feature>
<dbReference type="InterPro" id="IPR000620">
    <property type="entry name" value="EamA_dom"/>
</dbReference>
<feature type="domain" description="EamA" evidence="2">
    <location>
        <begin position="162"/>
        <end position="294"/>
    </location>
</feature>
<dbReference type="Proteomes" id="UP000048984">
    <property type="component" value="Unassembled WGS sequence"/>
</dbReference>
<reference evidence="3 4" key="2">
    <citation type="submission" date="2015-10" db="EMBL/GenBank/DDBJ databases">
        <title>Draft Genome Sequence of Prosthecomicrobium hirschii ATCC 27832.</title>
        <authorList>
            <person name="Daniel J."/>
            <person name="Givan S.A."/>
            <person name="Brun Y.V."/>
            <person name="Brown P.J."/>
        </authorList>
    </citation>
    <scope>NUCLEOTIDE SEQUENCE [LARGE SCALE GENOMIC DNA]</scope>
    <source>
        <strain evidence="3 4">16</strain>
    </source>
</reference>
<feature type="transmembrane region" description="Helical" evidence="1">
    <location>
        <begin position="276"/>
        <end position="295"/>
    </location>
</feature>
<dbReference type="EMBL" id="LJYW01000001">
    <property type="protein sequence ID" value="KPL52230.1"/>
    <property type="molecule type" value="Genomic_DNA"/>
</dbReference>
<feature type="transmembrane region" description="Helical" evidence="1">
    <location>
        <begin position="161"/>
        <end position="181"/>
    </location>
</feature>
<evidence type="ECO:0000313" key="4">
    <source>
        <dbReference type="Proteomes" id="UP000048984"/>
    </source>
</evidence>
<evidence type="ECO:0000256" key="1">
    <source>
        <dbReference type="SAM" id="Phobius"/>
    </source>
</evidence>
<dbReference type="SUPFAM" id="SSF103481">
    <property type="entry name" value="Multidrug resistance efflux transporter EmrE"/>
    <property type="match status" value="2"/>
</dbReference>